<keyword evidence="1" id="KW-0472">Membrane</keyword>
<organism evidence="2 3">
    <name type="scientific">Thalassomonas viridans</name>
    <dbReference type="NCBI Taxonomy" id="137584"/>
    <lineage>
        <taxon>Bacteria</taxon>
        <taxon>Pseudomonadati</taxon>
        <taxon>Pseudomonadota</taxon>
        <taxon>Gammaproteobacteria</taxon>
        <taxon>Alteromonadales</taxon>
        <taxon>Colwelliaceae</taxon>
        <taxon>Thalassomonas</taxon>
    </lineage>
</organism>
<name>A0AAF0CD77_9GAMM</name>
<reference evidence="2 3" key="2">
    <citation type="journal article" date="2022" name="Mar. Drugs">
        <title>Bioassay-Guided Fractionation Leads to the Detection of Cholic Acid Generated by the Rare Thalassomonas sp.</title>
        <authorList>
            <person name="Pheiffer F."/>
            <person name="Schneider Y.K."/>
            <person name="Hansen E.H."/>
            <person name="Andersen J.H."/>
            <person name="Isaksson J."/>
            <person name="Busche T."/>
            <person name="R C."/>
            <person name="Kalinowski J."/>
            <person name="Zyl L.V."/>
            <person name="Trindade M."/>
        </authorList>
    </citation>
    <scope>NUCLEOTIDE SEQUENCE [LARGE SCALE GENOMIC DNA]</scope>
    <source>
        <strain evidence="2 3">XOM25</strain>
    </source>
</reference>
<dbReference type="AlphaFoldDB" id="A0AAF0CD77"/>
<keyword evidence="1" id="KW-1133">Transmembrane helix</keyword>
<sequence length="109" mass="12335">MKNIIVRPLEWHLAFLGVFVISLFYLQIVSTPTFLMTLVGISAFNYLEYDTALTVVYGCSFIGLILGVLWAERVRRTLGIVTFTAYLLSTPEIDGWRDSAGNKIQRKVT</sequence>
<evidence type="ECO:0000256" key="1">
    <source>
        <dbReference type="SAM" id="Phobius"/>
    </source>
</evidence>
<keyword evidence="3" id="KW-1185">Reference proteome</keyword>
<proteinExistence type="predicted"/>
<dbReference type="RefSeq" id="WP_152647468.1">
    <property type="nucleotide sequence ID" value="NZ_CP059733.1"/>
</dbReference>
<dbReference type="KEGG" id="tvd:SG34_013735"/>
<dbReference type="EMBL" id="CP059733">
    <property type="protein sequence ID" value="WDE07844.1"/>
    <property type="molecule type" value="Genomic_DNA"/>
</dbReference>
<protein>
    <submittedName>
        <fullName evidence="2">Uncharacterized protein</fullName>
    </submittedName>
</protein>
<feature type="transmembrane region" description="Helical" evidence="1">
    <location>
        <begin position="51"/>
        <end position="71"/>
    </location>
</feature>
<evidence type="ECO:0000313" key="2">
    <source>
        <dbReference type="EMBL" id="WDE07844.1"/>
    </source>
</evidence>
<dbReference type="Proteomes" id="UP000032352">
    <property type="component" value="Chromosome"/>
</dbReference>
<feature type="transmembrane region" description="Helical" evidence="1">
    <location>
        <begin position="12"/>
        <end position="39"/>
    </location>
</feature>
<keyword evidence="1" id="KW-0812">Transmembrane</keyword>
<accession>A0AAF0CD77</accession>
<reference evidence="2 3" key="1">
    <citation type="journal article" date="2015" name="Genome Announc.">
        <title>Draft Genome Sequences of Marine Isolates of Thalassomonas viridans and Thalassomonas actiniarum.</title>
        <authorList>
            <person name="Olonade I."/>
            <person name="van Zyl L.J."/>
            <person name="Trindade M."/>
        </authorList>
    </citation>
    <scope>NUCLEOTIDE SEQUENCE [LARGE SCALE GENOMIC DNA]</scope>
    <source>
        <strain evidence="2 3">XOM25</strain>
    </source>
</reference>
<evidence type="ECO:0000313" key="3">
    <source>
        <dbReference type="Proteomes" id="UP000032352"/>
    </source>
</evidence>
<gene>
    <name evidence="2" type="ORF">SG34_013735</name>
</gene>